<feature type="transmembrane region" description="Helical" evidence="8">
    <location>
        <begin position="72"/>
        <end position="93"/>
    </location>
</feature>
<feature type="transmembrane region" description="Helical" evidence="8">
    <location>
        <begin position="224"/>
        <end position="243"/>
    </location>
</feature>
<dbReference type="CDD" id="cd17325">
    <property type="entry name" value="MFS_MdtG_SLC18_like"/>
    <property type="match status" value="1"/>
</dbReference>
<reference evidence="10" key="1">
    <citation type="submission" date="2023-08" db="EMBL/GenBank/DDBJ databases">
        <authorList>
            <person name="Chen Y."/>
            <person name="Shah S."/>
            <person name="Dougan E. K."/>
            <person name="Thang M."/>
            <person name="Chan C."/>
        </authorList>
    </citation>
    <scope>NUCLEOTIDE SEQUENCE</scope>
</reference>
<gene>
    <name evidence="10" type="ORF">EVOR1521_LOCUS14778</name>
</gene>
<evidence type="ECO:0000313" key="11">
    <source>
        <dbReference type="Proteomes" id="UP001178507"/>
    </source>
</evidence>
<feature type="domain" description="Major facilitator superfamily (MFS) profile" evidence="9">
    <location>
        <begin position="68"/>
        <end position="448"/>
    </location>
</feature>
<evidence type="ECO:0000256" key="1">
    <source>
        <dbReference type="ARBA" id="ARBA00004651"/>
    </source>
</evidence>
<dbReference type="PANTHER" id="PTHR23517">
    <property type="entry name" value="RESISTANCE PROTEIN MDTM, PUTATIVE-RELATED-RELATED"/>
    <property type="match status" value="1"/>
</dbReference>
<dbReference type="GO" id="GO:0022857">
    <property type="term" value="F:transmembrane transporter activity"/>
    <property type="evidence" value="ECO:0007669"/>
    <property type="project" value="InterPro"/>
</dbReference>
<accession>A0AA36ILR4</accession>
<keyword evidence="4 8" id="KW-0812">Transmembrane</keyword>
<feature type="transmembrane region" description="Helical" evidence="8">
    <location>
        <begin position="306"/>
        <end position="325"/>
    </location>
</feature>
<dbReference type="EMBL" id="CAUJNA010001799">
    <property type="protein sequence ID" value="CAJ1389081.1"/>
    <property type="molecule type" value="Genomic_DNA"/>
</dbReference>
<dbReference type="InterPro" id="IPR020846">
    <property type="entry name" value="MFS_dom"/>
</dbReference>
<feature type="transmembrane region" description="Helical" evidence="8">
    <location>
        <begin position="331"/>
        <end position="352"/>
    </location>
</feature>
<sequence>MRKARLWRLGAAACLGKAFVPGAPAPERAVKPQRGSARWPACQRPRSERSAWPWPSPEVKAPGVQDKDFNTLLLAQFPVFVAVGALIPVLPLYGQEFGLSQSSVGLLVSSPSLAKLLLNVPFGQLADSIGRRMLMVGGMVLCAVGDVGTGLATSLPFLILARLLLGAGLSSSDAGASAWVADATESRADSRASFLGVQNAVIALAFVIGPAVGGWLVGEFGLRSIFFAVAAGATACAGGYALLPELKVKTSSEEKVSFQELIKAPEQQALACISVAFYAGTACKISLLPSVAAEAFGASPAEVGQLFSALAALAIFGTLVGGRIADAVGPRPVLVVCGSVCALAYFGAAVATEMRIKESFVACLALWALAAAVKSPALQAFAISAAPEDQRGAALSVPKTVGDLSYLLAPFLLGVLDDNLGPEAALTCCATTFLLGTVLFAIRSSDSDRGG</sequence>
<comment type="caution">
    <text evidence="10">The sequence shown here is derived from an EMBL/GenBank/DDBJ whole genome shotgun (WGS) entry which is preliminary data.</text>
</comment>
<dbReference type="PROSITE" id="PS50850">
    <property type="entry name" value="MFS"/>
    <property type="match status" value="1"/>
</dbReference>
<evidence type="ECO:0000256" key="7">
    <source>
        <dbReference type="SAM" id="MobiDB-lite"/>
    </source>
</evidence>
<evidence type="ECO:0000256" key="2">
    <source>
        <dbReference type="ARBA" id="ARBA00022448"/>
    </source>
</evidence>
<evidence type="ECO:0000256" key="8">
    <source>
        <dbReference type="SAM" id="Phobius"/>
    </source>
</evidence>
<dbReference type="InterPro" id="IPR036259">
    <property type="entry name" value="MFS_trans_sf"/>
</dbReference>
<dbReference type="GO" id="GO:0005886">
    <property type="term" value="C:plasma membrane"/>
    <property type="evidence" value="ECO:0007669"/>
    <property type="project" value="UniProtKB-SubCell"/>
</dbReference>
<evidence type="ECO:0000259" key="9">
    <source>
        <dbReference type="PROSITE" id="PS50850"/>
    </source>
</evidence>
<evidence type="ECO:0000256" key="6">
    <source>
        <dbReference type="ARBA" id="ARBA00023136"/>
    </source>
</evidence>
<feature type="transmembrane region" description="Helical" evidence="8">
    <location>
        <begin position="134"/>
        <end position="153"/>
    </location>
</feature>
<organism evidence="10 11">
    <name type="scientific">Effrenium voratum</name>
    <dbReference type="NCBI Taxonomy" id="2562239"/>
    <lineage>
        <taxon>Eukaryota</taxon>
        <taxon>Sar</taxon>
        <taxon>Alveolata</taxon>
        <taxon>Dinophyceae</taxon>
        <taxon>Suessiales</taxon>
        <taxon>Symbiodiniaceae</taxon>
        <taxon>Effrenium</taxon>
    </lineage>
</organism>
<dbReference type="SUPFAM" id="SSF103473">
    <property type="entry name" value="MFS general substrate transporter"/>
    <property type="match status" value="1"/>
</dbReference>
<keyword evidence="3" id="KW-1003">Cell membrane</keyword>
<name>A0AA36ILR4_9DINO</name>
<evidence type="ECO:0000313" key="10">
    <source>
        <dbReference type="EMBL" id="CAJ1389081.1"/>
    </source>
</evidence>
<comment type="subcellular location">
    <subcellularLocation>
        <location evidence="1">Cell membrane</location>
        <topology evidence="1">Multi-pass membrane protein</topology>
    </subcellularLocation>
</comment>
<keyword evidence="2" id="KW-0813">Transport</keyword>
<keyword evidence="11" id="KW-1185">Reference proteome</keyword>
<dbReference type="Proteomes" id="UP001178507">
    <property type="component" value="Unassembled WGS sequence"/>
</dbReference>
<dbReference type="Gene3D" id="1.20.1250.20">
    <property type="entry name" value="MFS general substrate transporter like domains"/>
    <property type="match status" value="1"/>
</dbReference>
<dbReference type="InterPro" id="IPR011701">
    <property type="entry name" value="MFS"/>
</dbReference>
<feature type="region of interest" description="Disordered" evidence="7">
    <location>
        <begin position="30"/>
        <end position="54"/>
    </location>
</feature>
<dbReference type="AlphaFoldDB" id="A0AA36ILR4"/>
<protein>
    <recommendedName>
        <fullName evidence="9">Major facilitator superfamily (MFS) profile domain-containing protein</fullName>
    </recommendedName>
</protein>
<keyword evidence="6 8" id="KW-0472">Membrane</keyword>
<evidence type="ECO:0000256" key="5">
    <source>
        <dbReference type="ARBA" id="ARBA00022989"/>
    </source>
</evidence>
<dbReference type="InterPro" id="IPR050171">
    <property type="entry name" value="MFS_Transporters"/>
</dbReference>
<feature type="transmembrane region" description="Helical" evidence="8">
    <location>
        <begin position="99"/>
        <end position="122"/>
    </location>
</feature>
<feature type="transmembrane region" description="Helical" evidence="8">
    <location>
        <begin position="424"/>
        <end position="442"/>
    </location>
</feature>
<feature type="transmembrane region" description="Helical" evidence="8">
    <location>
        <begin position="159"/>
        <end position="181"/>
    </location>
</feature>
<dbReference type="Pfam" id="PF07690">
    <property type="entry name" value="MFS_1"/>
    <property type="match status" value="2"/>
</dbReference>
<evidence type="ECO:0000256" key="4">
    <source>
        <dbReference type="ARBA" id="ARBA00022692"/>
    </source>
</evidence>
<evidence type="ECO:0000256" key="3">
    <source>
        <dbReference type="ARBA" id="ARBA00022475"/>
    </source>
</evidence>
<keyword evidence="5 8" id="KW-1133">Transmembrane helix</keyword>
<proteinExistence type="predicted"/>
<feature type="transmembrane region" description="Helical" evidence="8">
    <location>
        <begin position="193"/>
        <end position="218"/>
    </location>
</feature>